<organism evidence="1">
    <name type="scientific">Hexamita inflata</name>
    <dbReference type="NCBI Taxonomy" id="28002"/>
    <lineage>
        <taxon>Eukaryota</taxon>
        <taxon>Metamonada</taxon>
        <taxon>Diplomonadida</taxon>
        <taxon>Hexamitidae</taxon>
        <taxon>Hexamitinae</taxon>
        <taxon>Hexamita</taxon>
    </lineage>
</organism>
<evidence type="ECO:0000313" key="2">
    <source>
        <dbReference type="EMBL" id="CAL6036830.1"/>
    </source>
</evidence>
<dbReference type="EMBL" id="CATOUU010000720">
    <property type="protein sequence ID" value="CAI9943875.1"/>
    <property type="molecule type" value="Genomic_DNA"/>
</dbReference>
<sequence>MPFVIVTNNSQLQIRWSDELSDQKIEMSQIQNQYNYIGIQGTNRQQLEIYDILNRTQALEITNCTVDVSKVIGNMEIICMNNCICQNNFTIQCSTQRLNIIDTFVQCQQLLDLKIVSLTVQVSSTLQFDFQNCRNLNCSFNSLTFIDLNVDLKQLNGTWNTLRFKNCNLSGQADNNQYRVTTVEVSITEQNQLNNLVALENLECNSFYISNSKHETYQTINLNQLQNLNKQKKYFQAYFDKIICDISKVTDVWTYIKFTNCCYLCDPDTLNSNLQHTNIEVTQNDQYQPCDNTTLFKNNVYNFKVFQLCKPKELRFNKQNINLDDFQGSWLGLVFQYCTFTNNIVENPGSIKAKSIRISKMDYKLISYFSADSIELSYSTISKTFPNTNWLIIQSSTVNVTEPNYSIQHLTLFSAKLIRFSVLSLPSLVSIDMNYILKTSRHYSTKEAIIHYIRQKKKNRNILKQRLNRVVYEQKKKQSAQNRISSLVRSFNSVLCEQVQRSLLIFDE</sequence>
<accession>A0AA86PPD0</accession>
<dbReference type="Proteomes" id="UP001642409">
    <property type="component" value="Unassembled WGS sequence"/>
</dbReference>
<evidence type="ECO:0000313" key="3">
    <source>
        <dbReference type="Proteomes" id="UP001642409"/>
    </source>
</evidence>
<reference evidence="2 3" key="2">
    <citation type="submission" date="2024-07" db="EMBL/GenBank/DDBJ databases">
        <authorList>
            <person name="Akdeniz Z."/>
        </authorList>
    </citation>
    <scope>NUCLEOTIDE SEQUENCE [LARGE SCALE GENOMIC DNA]</scope>
</reference>
<name>A0AA86PPD0_9EUKA</name>
<dbReference type="EMBL" id="CAXDID020000135">
    <property type="protein sequence ID" value="CAL6036830.1"/>
    <property type="molecule type" value="Genomic_DNA"/>
</dbReference>
<reference evidence="1" key="1">
    <citation type="submission" date="2023-06" db="EMBL/GenBank/DDBJ databases">
        <authorList>
            <person name="Kurt Z."/>
        </authorList>
    </citation>
    <scope>NUCLEOTIDE SEQUENCE</scope>
</reference>
<dbReference type="AlphaFoldDB" id="A0AA86PPD0"/>
<protein>
    <submittedName>
        <fullName evidence="2">Hypothetical_protein</fullName>
    </submittedName>
</protein>
<evidence type="ECO:0000313" key="1">
    <source>
        <dbReference type="EMBL" id="CAI9943875.1"/>
    </source>
</evidence>
<proteinExistence type="predicted"/>
<keyword evidence="3" id="KW-1185">Reference proteome</keyword>
<gene>
    <name evidence="1" type="ORF">HINF_LOCUS31520</name>
    <name evidence="2" type="ORF">HINF_LOCUS36597</name>
</gene>
<comment type="caution">
    <text evidence="1">The sequence shown here is derived from an EMBL/GenBank/DDBJ whole genome shotgun (WGS) entry which is preliminary data.</text>
</comment>